<dbReference type="AlphaFoldDB" id="A0A2P2IQ42"/>
<accession>A0A2P2IQ42</accession>
<reference evidence="1" key="1">
    <citation type="submission" date="2018-02" db="EMBL/GenBank/DDBJ databases">
        <title>Rhizophora mucronata_Transcriptome.</title>
        <authorList>
            <person name="Meera S.P."/>
            <person name="Sreeshan A."/>
            <person name="Augustine A."/>
        </authorList>
    </citation>
    <scope>NUCLEOTIDE SEQUENCE</scope>
    <source>
        <tissue evidence="1">Leaf</tissue>
    </source>
</reference>
<organism evidence="1">
    <name type="scientific">Rhizophora mucronata</name>
    <name type="common">Asiatic mangrove</name>
    <dbReference type="NCBI Taxonomy" id="61149"/>
    <lineage>
        <taxon>Eukaryota</taxon>
        <taxon>Viridiplantae</taxon>
        <taxon>Streptophyta</taxon>
        <taxon>Embryophyta</taxon>
        <taxon>Tracheophyta</taxon>
        <taxon>Spermatophyta</taxon>
        <taxon>Magnoliopsida</taxon>
        <taxon>eudicotyledons</taxon>
        <taxon>Gunneridae</taxon>
        <taxon>Pentapetalae</taxon>
        <taxon>rosids</taxon>
        <taxon>fabids</taxon>
        <taxon>Malpighiales</taxon>
        <taxon>Rhizophoraceae</taxon>
        <taxon>Rhizophora</taxon>
    </lineage>
</organism>
<dbReference type="EMBL" id="GGEC01002853">
    <property type="protein sequence ID" value="MBW83336.1"/>
    <property type="molecule type" value="Transcribed_RNA"/>
</dbReference>
<protein>
    <submittedName>
        <fullName evidence="1">Uncharacterized protein</fullName>
    </submittedName>
</protein>
<proteinExistence type="predicted"/>
<name>A0A2P2IQ42_RHIMU</name>
<evidence type="ECO:0000313" key="1">
    <source>
        <dbReference type="EMBL" id="MBW83336.1"/>
    </source>
</evidence>
<sequence>MFSSGYSTANLNSLKAVWFQTCMFCPVFPNSSLFYTRMVTRCVYSLSN</sequence>